<feature type="compositionally biased region" description="Acidic residues" evidence="1">
    <location>
        <begin position="113"/>
        <end position="122"/>
    </location>
</feature>
<dbReference type="Proteomes" id="UP000636709">
    <property type="component" value="Unassembled WGS sequence"/>
</dbReference>
<feature type="compositionally biased region" description="Polar residues" evidence="1">
    <location>
        <begin position="53"/>
        <end position="62"/>
    </location>
</feature>
<accession>A0A835E5E2</accession>
<feature type="region of interest" description="Disordered" evidence="1">
    <location>
        <begin position="1"/>
        <end position="122"/>
    </location>
</feature>
<dbReference type="EMBL" id="JACEFO010002380">
    <property type="protein sequence ID" value="KAF8662508.1"/>
    <property type="molecule type" value="Genomic_DNA"/>
</dbReference>
<feature type="compositionally biased region" description="Basic residues" evidence="1">
    <location>
        <begin position="36"/>
        <end position="48"/>
    </location>
</feature>
<reference evidence="2" key="1">
    <citation type="submission" date="2020-07" db="EMBL/GenBank/DDBJ databases">
        <title>Genome sequence and genetic diversity analysis of an under-domesticated orphan crop, white fonio (Digitaria exilis).</title>
        <authorList>
            <person name="Bennetzen J.L."/>
            <person name="Chen S."/>
            <person name="Ma X."/>
            <person name="Wang X."/>
            <person name="Yssel A.E.J."/>
            <person name="Chaluvadi S.R."/>
            <person name="Johnson M."/>
            <person name="Gangashetty P."/>
            <person name="Hamidou F."/>
            <person name="Sanogo M.D."/>
            <person name="Zwaenepoel A."/>
            <person name="Wallace J."/>
            <person name="Van De Peer Y."/>
            <person name="Van Deynze A."/>
        </authorList>
    </citation>
    <scope>NUCLEOTIDE SEQUENCE</scope>
    <source>
        <tissue evidence="2">Leaves</tissue>
    </source>
</reference>
<feature type="compositionally biased region" description="Low complexity" evidence="1">
    <location>
        <begin position="92"/>
        <end position="105"/>
    </location>
</feature>
<name>A0A835E5E2_9POAL</name>
<evidence type="ECO:0000313" key="2">
    <source>
        <dbReference type="EMBL" id="KAF8662508.1"/>
    </source>
</evidence>
<protein>
    <submittedName>
        <fullName evidence="2">Uncharacterized protein</fullName>
    </submittedName>
</protein>
<evidence type="ECO:0000256" key="1">
    <source>
        <dbReference type="SAM" id="MobiDB-lite"/>
    </source>
</evidence>
<sequence length="204" mass="22220">MHCRRSSPPTTPTRRPPAAVTTATTSQHCEEGRGGGGRRKRRPNRKRKAIEPSSMQQAQESMLCSILASSTTAGTGKGGIQIASSTKRMKPSMSGSESSSISFDSRNTNAGGSDDDDTTYYEPDTEALVQVKELIYRAAAMRPISVGFEANDAGETPAPPQHAHLLRRDPPWRRGFGVVGRRQDEHLPVMSVPQMSSEVSWKPR</sequence>
<evidence type="ECO:0000313" key="3">
    <source>
        <dbReference type="Proteomes" id="UP000636709"/>
    </source>
</evidence>
<organism evidence="2 3">
    <name type="scientific">Digitaria exilis</name>
    <dbReference type="NCBI Taxonomy" id="1010633"/>
    <lineage>
        <taxon>Eukaryota</taxon>
        <taxon>Viridiplantae</taxon>
        <taxon>Streptophyta</taxon>
        <taxon>Embryophyta</taxon>
        <taxon>Tracheophyta</taxon>
        <taxon>Spermatophyta</taxon>
        <taxon>Magnoliopsida</taxon>
        <taxon>Liliopsida</taxon>
        <taxon>Poales</taxon>
        <taxon>Poaceae</taxon>
        <taxon>PACMAD clade</taxon>
        <taxon>Panicoideae</taxon>
        <taxon>Panicodae</taxon>
        <taxon>Paniceae</taxon>
        <taxon>Anthephorinae</taxon>
        <taxon>Digitaria</taxon>
    </lineage>
</organism>
<comment type="caution">
    <text evidence="2">The sequence shown here is derived from an EMBL/GenBank/DDBJ whole genome shotgun (WGS) entry which is preliminary data.</text>
</comment>
<feature type="compositionally biased region" description="Low complexity" evidence="1">
    <location>
        <begin position="16"/>
        <end position="26"/>
    </location>
</feature>
<proteinExistence type="predicted"/>
<gene>
    <name evidence="2" type="ORF">HU200_056102</name>
</gene>
<dbReference type="AlphaFoldDB" id="A0A835E5E2"/>
<keyword evidence="3" id="KW-1185">Reference proteome</keyword>
<feature type="region of interest" description="Disordered" evidence="1">
    <location>
        <begin position="151"/>
        <end position="172"/>
    </location>
</feature>